<evidence type="ECO:0000313" key="3">
    <source>
        <dbReference type="Proteomes" id="UP000553193"/>
    </source>
</evidence>
<feature type="transmembrane region" description="Helical" evidence="1">
    <location>
        <begin position="12"/>
        <end position="31"/>
    </location>
</feature>
<comment type="caution">
    <text evidence="2">The sequence shown here is derived from an EMBL/GenBank/DDBJ whole genome shotgun (WGS) entry which is preliminary data.</text>
</comment>
<sequence length="35" mass="3801">MPTLPRKDFANFIAWPHVLIAIGTGLLTRIAPATP</sequence>
<organism evidence="2 3">
    <name type="scientific">Roseococcus suduntuyensis</name>
    <dbReference type="NCBI Taxonomy" id="455361"/>
    <lineage>
        <taxon>Bacteria</taxon>
        <taxon>Pseudomonadati</taxon>
        <taxon>Pseudomonadota</taxon>
        <taxon>Alphaproteobacteria</taxon>
        <taxon>Acetobacterales</taxon>
        <taxon>Roseomonadaceae</taxon>
        <taxon>Roseococcus</taxon>
    </lineage>
</organism>
<proteinExistence type="predicted"/>
<reference evidence="2 3" key="1">
    <citation type="submission" date="2020-08" db="EMBL/GenBank/DDBJ databases">
        <title>Genomic Encyclopedia of Type Strains, Phase IV (KMG-IV): sequencing the most valuable type-strain genomes for metagenomic binning, comparative biology and taxonomic classification.</title>
        <authorList>
            <person name="Goeker M."/>
        </authorList>
    </citation>
    <scope>NUCLEOTIDE SEQUENCE [LARGE SCALE GENOMIC DNA]</scope>
    <source>
        <strain evidence="2 3">DSM 19979</strain>
    </source>
</reference>
<keyword evidence="1" id="KW-0472">Membrane</keyword>
<accession>A0A840AFB9</accession>
<keyword evidence="1" id="KW-0812">Transmembrane</keyword>
<evidence type="ECO:0000313" key="2">
    <source>
        <dbReference type="EMBL" id="MBB3899160.1"/>
    </source>
</evidence>
<dbReference type="EMBL" id="JACIDJ010000004">
    <property type="protein sequence ID" value="MBB3899160.1"/>
    <property type="molecule type" value="Genomic_DNA"/>
</dbReference>
<keyword evidence="3" id="KW-1185">Reference proteome</keyword>
<evidence type="ECO:0000256" key="1">
    <source>
        <dbReference type="SAM" id="Phobius"/>
    </source>
</evidence>
<dbReference type="Proteomes" id="UP000553193">
    <property type="component" value="Unassembled WGS sequence"/>
</dbReference>
<dbReference type="AlphaFoldDB" id="A0A840AFB9"/>
<name>A0A840AFB9_9PROT</name>
<gene>
    <name evidence="2" type="ORF">GGQ83_002608</name>
</gene>
<protein>
    <submittedName>
        <fullName evidence="2">Uncharacterized protein</fullName>
    </submittedName>
</protein>
<keyword evidence="1" id="KW-1133">Transmembrane helix</keyword>